<evidence type="ECO:0000259" key="5">
    <source>
        <dbReference type="PROSITE" id="PS50977"/>
    </source>
</evidence>
<gene>
    <name evidence="6" type="ORF">KV203_06270</name>
</gene>
<dbReference type="PRINTS" id="PR00455">
    <property type="entry name" value="HTHTETR"/>
</dbReference>
<name>A0ABX8SB04_9ACTN</name>
<keyword evidence="1" id="KW-0805">Transcription regulation</keyword>
<dbReference type="PROSITE" id="PS50977">
    <property type="entry name" value="HTH_TETR_2"/>
    <property type="match status" value="1"/>
</dbReference>
<reference evidence="6" key="1">
    <citation type="submission" date="2021-07" db="EMBL/GenBank/DDBJ databases">
        <title>Candidatus Kaistella beijingensis sp. nov. isolated from a municipal wastewater treatment plant is involved in sludge foaming.</title>
        <authorList>
            <person name="Song Y."/>
            <person name="Liu S.-J."/>
        </authorList>
    </citation>
    <scope>NUCLEOTIDE SEQUENCE</scope>
    <source>
        <strain evidence="6">DSM 43998</strain>
    </source>
</reference>
<dbReference type="InterPro" id="IPR036271">
    <property type="entry name" value="Tet_transcr_reg_TetR-rel_C_sf"/>
</dbReference>
<evidence type="ECO:0000256" key="4">
    <source>
        <dbReference type="PROSITE-ProRule" id="PRU00335"/>
    </source>
</evidence>
<feature type="domain" description="HTH tetR-type" evidence="5">
    <location>
        <begin position="19"/>
        <end position="79"/>
    </location>
</feature>
<accession>A0ABX8SB04</accession>
<dbReference type="Proteomes" id="UP000887023">
    <property type="component" value="Chromosome"/>
</dbReference>
<dbReference type="InterPro" id="IPR009057">
    <property type="entry name" value="Homeodomain-like_sf"/>
</dbReference>
<dbReference type="PANTHER" id="PTHR47506:SF1">
    <property type="entry name" value="HTH-TYPE TRANSCRIPTIONAL REGULATOR YJDC"/>
    <property type="match status" value="1"/>
</dbReference>
<evidence type="ECO:0000256" key="1">
    <source>
        <dbReference type="ARBA" id="ARBA00023015"/>
    </source>
</evidence>
<evidence type="ECO:0000256" key="3">
    <source>
        <dbReference type="ARBA" id="ARBA00023163"/>
    </source>
</evidence>
<evidence type="ECO:0000313" key="7">
    <source>
        <dbReference type="Proteomes" id="UP000887023"/>
    </source>
</evidence>
<dbReference type="SUPFAM" id="SSF48498">
    <property type="entry name" value="Tetracyclin repressor-like, C-terminal domain"/>
    <property type="match status" value="1"/>
</dbReference>
<proteinExistence type="predicted"/>
<keyword evidence="3" id="KW-0804">Transcription</keyword>
<organism evidence="6 7">
    <name type="scientific">Skermania pinensis</name>
    <dbReference type="NCBI Taxonomy" id="39122"/>
    <lineage>
        <taxon>Bacteria</taxon>
        <taxon>Bacillati</taxon>
        <taxon>Actinomycetota</taxon>
        <taxon>Actinomycetes</taxon>
        <taxon>Mycobacteriales</taxon>
        <taxon>Gordoniaceae</taxon>
        <taxon>Skermania</taxon>
    </lineage>
</organism>
<evidence type="ECO:0000313" key="6">
    <source>
        <dbReference type="EMBL" id="QXQ14968.1"/>
    </source>
</evidence>
<feature type="DNA-binding region" description="H-T-H motif" evidence="4">
    <location>
        <begin position="42"/>
        <end position="61"/>
    </location>
</feature>
<dbReference type="SUPFAM" id="SSF46689">
    <property type="entry name" value="Homeodomain-like"/>
    <property type="match status" value="1"/>
</dbReference>
<dbReference type="PANTHER" id="PTHR47506">
    <property type="entry name" value="TRANSCRIPTIONAL REGULATORY PROTEIN"/>
    <property type="match status" value="1"/>
</dbReference>
<dbReference type="InterPro" id="IPR001647">
    <property type="entry name" value="HTH_TetR"/>
</dbReference>
<sequence>MSAPIARRYGGRPVADRRADRRNRFIDAGLQVFADNGYAHSSVSDVCAAAGLSRRQFYEAFEDREALLVAVDDRIQSDARAAVLAAVIGPPMSRPRAVAERILTAYVGALGPDARRAQVSFVETVGVSPAVEEHRRARRAAWAQTFEIAVRATLGSEVRPVGGYPMAATALIGTVHALVYEWLRSEERPPITDLVDVLATVSSALLPTK</sequence>
<dbReference type="Pfam" id="PF00440">
    <property type="entry name" value="TetR_N"/>
    <property type="match status" value="1"/>
</dbReference>
<keyword evidence="2 4" id="KW-0238">DNA-binding</keyword>
<protein>
    <submittedName>
        <fullName evidence="6">TetR/AcrR family transcriptional regulator</fullName>
    </submittedName>
</protein>
<dbReference type="EMBL" id="CP079105">
    <property type="protein sequence ID" value="QXQ14968.1"/>
    <property type="molecule type" value="Genomic_DNA"/>
</dbReference>
<keyword evidence="7" id="KW-1185">Reference proteome</keyword>
<dbReference type="RefSeq" id="WP_066469000.1">
    <property type="nucleotide sequence ID" value="NZ_CBCRUZ010000009.1"/>
</dbReference>
<evidence type="ECO:0000256" key="2">
    <source>
        <dbReference type="ARBA" id="ARBA00023125"/>
    </source>
</evidence>
<dbReference type="Gene3D" id="1.10.357.10">
    <property type="entry name" value="Tetracycline Repressor, domain 2"/>
    <property type="match status" value="1"/>
</dbReference>